<dbReference type="GO" id="GO:0006952">
    <property type="term" value="P:defense response"/>
    <property type="evidence" value="ECO:0007669"/>
    <property type="project" value="InterPro"/>
</dbReference>
<protein>
    <recommendedName>
        <fullName evidence="1">C2 domain-containing protein</fullName>
    </recommendedName>
</protein>
<dbReference type="InterPro" id="IPR000008">
    <property type="entry name" value="C2_dom"/>
</dbReference>
<dbReference type="EMBL" id="LVLJ01001980">
    <property type="protein sequence ID" value="OAE27093.1"/>
    <property type="molecule type" value="Genomic_DNA"/>
</dbReference>
<dbReference type="AlphaFoldDB" id="A0A176W364"/>
<dbReference type="PANTHER" id="PTHR32246">
    <property type="entry name" value="INGRESSION PROTEIN FIC1"/>
    <property type="match status" value="1"/>
</dbReference>
<dbReference type="InterPro" id="IPR044750">
    <property type="entry name" value="C2_SRC2/BAP"/>
</dbReference>
<dbReference type="Proteomes" id="UP000077202">
    <property type="component" value="Unassembled WGS sequence"/>
</dbReference>
<feature type="domain" description="C2" evidence="1">
    <location>
        <begin position="1"/>
        <end position="114"/>
    </location>
</feature>
<name>A0A176W364_MARPO</name>
<evidence type="ECO:0000313" key="3">
    <source>
        <dbReference type="Proteomes" id="UP000077202"/>
    </source>
</evidence>
<proteinExistence type="predicted"/>
<evidence type="ECO:0000259" key="1">
    <source>
        <dbReference type="PROSITE" id="PS50004"/>
    </source>
</evidence>
<dbReference type="Gene3D" id="2.60.40.150">
    <property type="entry name" value="C2 domain"/>
    <property type="match status" value="1"/>
</dbReference>
<comment type="caution">
    <text evidence="2">The sequence shown here is derived from an EMBL/GenBank/DDBJ whole genome shotgun (WGS) entry which is preliminary data.</text>
</comment>
<sequence length="183" mass="20312">MSPKDRSIELTLISASNLKKVRALGQQKSYIVAYIYTDHKFTSNVDNEGGLNPTWNFHLKLDCEEALFAHHGSYLNVEIYSRGHSSNSSSDTLIGTVSIPLRDLDKDVRCHVEAEPMSFQVRRPSGTVKGVLNVAIKLGALHDKRSEGRLSSHAPEFSCKRVDQAVDGENLKHGHIKKMGAIE</sequence>
<dbReference type="InterPro" id="IPR035892">
    <property type="entry name" value="C2_domain_sf"/>
</dbReference>
<dbReference type="SUPFAM" id="SSF49562">
    <property type="entry name" value="C2 domain (Calcium/lipid-binding domain, CaLB)"/>
    <property type="match status" value="1"/>
</dbReference>
<gene>
    <name evidence="2" type="ORF">AXG93_4278s1120</name>
</gene>
<dbReference type="CDD" id="cd04051">
    <property type="entry name" value="C2_SRC2_like"/>
    <property type="match status" value="1"/>
</dbReference>
<dbReference type="PROSITE" id="PS50004">
    <property type="entry name" value="C2"/>
    <property type="match status" value="1"/>
</dbReference>
<reference evidence="2" key="1">
    <citation type="submission" date="2016-03" db="EMBL/GenBank/DDBJ databases">
        <title>Mechanisms controlling the formation of the plant cell surface in tip-growing cells are functionally conserved among land plants.</title>
        <authorList>
            <person name="Honkanen S."/>
            <person name="Jones V.A."/>
            <person name="Morieri G."/>
            <person name="Champion C."/>
            <person name="Hetherington A.J."/>
            <person name="Kelly S."/>
            <person name="Saint-Marcoux D."/>
            <person name="Proust H."/>
            <person name="Prescott H."/>
            <person name="Dolan L."/>
        </authorList>
    </citation>
    <scope>NUCLEOTIDE SEQUENCE [LARGE SCALE GENOMIC DNA]</scope>
    <source>
        <tissue evidence="2">Whole gametophyte</tissue>
    </source>
</reference>
<accession>A0A176W364</accession>
<dbReference type="SMART" id="SM00239">
    <property type="entry name" value="C2"/>
    <property type="match status" value="1"/>
</dbReference>
<dbReference type="Pfam" id="PF00168">
    <property type="entry name" value="C2"/>
    <property type="match status" value="1"/>
</dbReference>
<keyword evidence="3" id="KW-1185">Reference proteome</keyword>
<evidence type="ECO:0000313" key="2">
    <source>
        <dbReference type="EMBL" id="OAE27093.1"/>
    </source>
</evidence>
<dbReference type="PANTHER" id="PTHR32246:SF173">
    <property type="entry name" value="C2 DOMAIN-CONTAINING PROTEIN"/>
    <property type="match status" value="1"/>
</dbReference>
<organism evidence="2 3">
    <name type="scientific">Marchantia polymorpha subsp. ruderalis</name>
    <dbReference type="NCBI Taxonomy" id="1480154"/>
    <lineage>
        <taxon>Eukaryota</taxon>
        <taxon>Viridiplantae</taxon>
        <taxon>Streptophyta</taxon>
        <taxon>Embryophyta</taxon>
        <taxon>Marchantiophyta</taxon>
        <taxon>Marchantiopsida</taxon>
        <taxon>Marchantiidae</taxon>
        <taxon>Marchantiales</taxon>
        <taxon>Marchantiaceae</taxon>
        <taxon>Marchantia</taxon>
    </lineage>
</organism>